<dbReference type="SMART" id="SM00479">
    <property type="entry name" value="EXOIII"/>
    <property type="match status" value="1"/>
</dbReference>
<dbReference type="PANTHER" id="PTHR46797">
    <property type="entry name" value="HTH-TYPE TRANSCRIPTIONAL REGULATOR"/>
    <property type="match status" value="1"/>
</dbReference>
<dbReference type="CDD" id="cd06127">
    <property type="entry name" value="DEDDh"/>
    <property type="match status" value="1"/>
</dbReference>
<dbReference type="Proteomes" id="UP000558475">
    <property type="component" value="Unassembled WGS sequence"/>
</dbReference>
<evidence type="ECO:0000259" key="2">
    <source>
        <dbReference type="PROSITE" id="PS50943"/>
    </source>
</evidence>
<sequence>MLIRVFDFETTGFPPGAAIVEAGWTDLLVDDGKAEVRGTTSMLVNPFEAAPQLEMSIGALSTHHIEKSDLVDAPAPEVALRTLSDGADAFAAHNLEFDQQFFTGGGRPMICTYKAALHLWPDAEKHQNQFLRYLHNLPVDREIAEMSHRAGPDSHVTAHLLKFIIDQGAEVDTLINWTQGEKPLRLLKAVPFGEHRGKPFKEVPSDYLKWIVRKVTDKPDLVHTARVHLKNRGNVMRVDELNSKIGSRIRAFRILRGLSADDLAEVIGVKKNSITRIEAGRLSITAAQLVLIAQKLSTTSSVLTGEQPATEGGEV</sequence>
<dbReference type="GO" id="GO:0005829">
    <property type="term" value="C:cytosol"/>
    <property type="evidence" value="ECO:0007669"/>
    <property type="project" value="TreeGrafter"/>
</dbReference>
<accession>A0A7X6FQV3</accession>
<protein>
    <submittedName>
        <fullName evidence="3">Helix-turn-helix domain-containing protein</fullName>
    </submittedName>
</protein>
<reference evidence="3 4" key="1">
    <citation type="submission" date="2020-04" db="EMBL/GenBank/DDBJ databases">
        <title>Whole genome sequencing of clinical and environmental type strains of Ochrobactrum.</title>
        <authorList>
            <person name="Dharne M."/>
        </authorList>
    </citation>
    <scope>NUCLEOTIDE SEQUENCE [LARGE SCALE GENOMIC DNA]</scope>
    <source>
        <strain evidence="3 4">DSM 13340</strain>
    </source>
</reference>
<dbReference type="Gene3D" id="1.10.260.40">
    <property type="entry name" value="lambda repressor-like DNA-binding domains"/>
    <property type="match status" value="1"/>
</dbReference>
<proteinExistence type="predicted"/>
<dbReference type="PROSITE" id="PS50943">
    <property type="entry name" value="HTH_CROC1"/>
    <property type="match status" value="1"/>
</dbReference>
<gene>
    <name evidence="3" type="ORF">HGG76_15000</name>
</gene>
<comment type="caution">
    <text evidence="3">The sequence shown here is derived from an EMBL/GenBank/DDBJ whole genome shotgun (WGS) entry which is preliminary data.</text>
</comment>
<feature type="domain" description="HTH cro/C1-type" evidence="2">
    <location>
        <begin position="249"/>
        <end position="303"/>
    </location>
</feature>
<dbReference type="InterPro" id="IPR036397">
    <property type="entry name" value="RNaseH_sf"/>
</dbReference>
<dbReference type="CDD" id="cd00093">
    <property type="entry name" value="HTH_XRE"/>
    <property type="match status" value="1"/>
</dbReference>
<dbReference type="PANTHER" id="PTHR46797:SF1">
    <property type="entry name" value="METHYLPHOSPHONATE SYNTHASE"/>
    <property type="match status" value="1"/>
</dbReference>
<dbReference type="SUPFAM" id="SSF47413">
    <property type="entry name" value="lambda repressor-like DNA-binding domains"/>
    <property type="match status" value="1"/>
</dbReference>
<dbReference type="InterPro" id="IPR001387">
    <property type="entry name" value="Cro/C1-type_HTH"/>
</dbReference>
<dbReference type="EMBL" id="JAAXZB010000001">
    <property type="protein sequence ID" value="NKW10248.1"/>
    <property type="molecule type" value="Genomic_DNA"/>
</dbReference>
<dbReference type="Gene3D" id="3.30.420.10">
    <property type="entry name" value="Ribonuclease H-like superfamily/Ribonuclease H"/>
    <property type="match status" value="1"/>
</dbReference>
<dbReference type="InterPro" id="IPR012337">
    <property type="entry name" value="RNaseH-like_sf"/>
</dbReference>
<dbReference type="InterPro" id="IPR050807">
    <property type="entry name" value="TransReg_Diox_bact_type"/>
</dbReference>
<dbReference type="Pfam" id="PF01381">
    <property type="entry name" value="HTH_3"/>
    <property type="match status" value="1"/>
</dbReference>
<name>A0A7X6FQV3_9HYPH</name>
<dbReference type="GO" id="GO:0003700">
    <property type="term" value="F:DNA-binding transcription factor activity"/>
    <property type="evidence" value="ECO:0007669"/>
    <property type="project" value="TreeGrafter"/>
</dbReference>
<evidence type="ECO:0000313" key="3">
    <source>
        <dbReference type="EMBL" id="NKW10248.1"/>
    </source>
</evidence>
<dbReference type="SMART" id="SM00530">
    <property type="entry name" value="HTH_XRE"/>
    <property type="match status" value="1"/>
</dbReference>
<dbReference type="GO" id="GO:0003677">
    <property type="term" value="F:DNA binding"/>
    <property type="evidence" value="ECO:0007669"/>
    <property type="project" value="UniProtKB-KW"/>
</dbReference>
<dbReference type="InterPro" id="IPR010982">
    <property type="entry name" value="Lambda_DNA-bd_dom_sf"/>
</dbReference>
<evidence type="ECO:0000313" key="4">
    <source>
        <dbReference type="Proteomes" id="UP000558475"/>
    </source>
</evidence>
<dbReference type="GO" id="GO:0006259">
    <property type="term" value="P:DNA metabolic process"/>
    <property type="evidence" value="ECO:0007669"/>
    <property type="project" value="UniProtKB-ARBA"/>
</dbReference>
<organism evidence="3 4">
    <name type="scientific">Brucella tritici</name>
    <dbReference type="NCBI Taxonomy" id="94626"/>
    <lineage>
        <taxon>Bacteria</taxon>
        <taxon>Pseudomonadati</taxon>
        <taxon>Pseudomonadota</taxon>
        <taxon>Alphaproteobacteria</taxon>
        <taxon>Hyphomicrobiales</taxon>
        <taxon>Brucellaceae</taxon>
        <taxon>Brucella/Ochrobactrum group</taxon>
        <taxon>Brucella</taxon>
    </lineage>
</organism>
<evidence type="ECO:0000256" key="1">
    <source>
        <dbReference type="ARBA" id="ARBA00023125"/>
    </source>
</evidence>
<dbReference type="AlphaFoldDB" id="A0A7X6FQV3"/>
<dbReference type="GO" id="GO:0004527">
    <property type="term" value="F:exonuclease activity"/>
    <property type="evidence" value="ECO:0007669"/>
    <property type="project" value="UniProtKB-ARBA"/>
</dbReference>
<dbReference type="SUPFAM" id="SSF53098">
    <property type="entry name" value="Ribonuclease H-like"/>
    <property type="match status" value="1"/>
</dbReference>
<dbReference type="InterPro" id="IPR013520">
    <property type="entry name" value="Ribonucl_H"/>
</dbReference>
<keyword evidence="1" id="KW-0238">DNA-binding</keyword>